<evidence type="ECO:0000256" key="1">
    <source>
        <dbReference type="ARBA" id="ARBA00022614"/>
    </source>
</evidence>
<dbReference type="PROSITE" id="PS51450">
    <property type="entry name" value="LRR"/>
    <property type="match status" value="1"/>
</dbReference>
<dbReference type="EMBL" id="JAOPHQ010001722">
    <property type="protein sequence ID" value="KAK0149722.1"/>
    <property type="molecule type" value="Genomic_DNA"/>
</dbReference>
<dbReference type="Pfam" id="PF14580">
    <property type="entry name" value="LRR_9"/>
    <property type="match status" value="1"/>
</dbReference>
<protein>
    <submittedName>
        <fullName evidence="3">Leucine-rich repeat-containing protein 72</fullName>
    </submittedName>
</protein>
<dbReference type="PANTHER" id="PTHR46759">
    <property type="entry name" value="LEUCINE-RICH REPEAT-CONTAINING PROTEIN 72"/>
    <property type="match status" value="1"/>
</dbReference>
<evidence type="ECO:0000313" key="4">
    <source>
        <dbReference type="Proteomes" id="UP001174136"/>
    </source>
</evidence>
<reference evidence="3" key="1">
    <citation type="journal article" date="2023" name="Front. Mar. Sci.">
        <title>A new Merluccius polli reference genome to investigate the effects of global change in West African waters.</title>
        <authorList>
            <person name="Mateo J.L."/>
            <person name="Blanco-Fernandez C."/>
            <person name="Garcia-Vazquez E."/>
            <person name="Machado-Schiaffino G."/>
        </authorList>
    </citation>
    <scope>NUCLEOTIDE SEQUENCE</scope>
    <source>
        <strain evidence="3">C29</strain>
        <tissue evidence="3">Fin</tissue>
    </source>
</reference>
<dbReference type="InterPro" id="IPR032675">
    <property type="entry name" value="LRR_dom_sf"/>
</dbReference>
<sequence length="431" mass="49420">MLGNGVHLFTLHWAGGERSRGHGSGVRGQGSGLGQFSSKRFFPSLLLLLDLCLWTTWVTGSNASSSSLLPDSLCCREYRLHLQAVTTVRALPSWHCSWMRCVRVLSLTQRQSWLLRRLQNFFPRLPPIQLGSMGAGRHSPAHTSSLMGWTLVHWPSEIAYSPLLSCAVWSPAGPRPPVLARFRDTFPWGSWTGDRSCAYRISVASFLKAWQLFKRMHSRTKKLHDSHALKLSGDEERFTWAPLPREGTVRRAPAGSKPTWRRELDSVPNLSRFQFLQYLWLNNNKIQKLNCSSIHCCLSELYLHNNNIRSISGALGHLSSLRVLHLHSNQLRALEDTMHELRRMQQLRVASFFLNPFCQEPGYRHYVVHSLPPVQILDRREVKRQERISSFQMFSGEHHSVLQRVAFGRRAVLLPMETRNRTEARHVPTSQ</sequence>
<dbReference type="Proteomes" id="UP001174136">
    <property type="component" value="Unassembled WGS sequence"/>
</dbReference>
<dbReference type="Gene3D" id="3.80.10.10">
    <property type="entry name" value="Ribonuclease Inhibitor"/>
    <property type="match status" value="1"/>
</dbReference>
<keyword evidence="2" id="KW-0677">Repeat</keyword>
<dbReference type="AlphaFoldDB" id="A0AA47P7W5"/>
<organism evidence="3 4">
    <name type="scientific">Merluccius polli</name>
    <name type="common">Benguela hake</name>
    <name type="synonym">Merluccius cadenati</name>
    <dbReference type="NCBI Taxonomy" id="89951"/>
    <lineage>
        <taxon>Eukaryota</taxon>
        <taxon>Metazoa</taxon>
        <taxon>Chordata</taxon>
        <taxon>Craniata</taxon>
        <taxon>Vertebrata</taxon>
        <taxon>Euteleostomi</taxon>
        <taxon>Actinopterygii</taxon>
        <taxon>Neopterygii</taxon>
        <taxon>Teleostei</taxon>
        <taxon>Neoteleostei</taxon>
        <taxon>Acanthomorphata</taxon>
        <taxon>Zeiogadaria</taxon>
        <taxon>Gadariae</taxon>
        <taxon>Gadiformes</taxon>
        <taxon>Gadoidei</taxon>
        <taxon>Merlucciidae</taxon>
        <taxon>Merluccius</taxon>
    </lineage>
</organism>
<dbReference type="InterPro" id="IPR003591">
    <property type="entry name" value="Leu-rich_rpt_typical-subtyp"/>
</dbReference>
<dbReference type="SMART" id="SM00369">
    <property type="entry name" value="LRR_TYP"/>
    <property type="match status" value="3"/>
</dbReference>
<evidence type="ECO:0000256" key="2">
    <source>
        <dbReference type="ARBA" id="ARBA00022737"/>
    </source>
</evidence>
<gene>
    <name evidence="3" type="primary">LRRC72</name>
    <name evidence="3" type="ORF">N1851_009542</name>
</gene>
<accession>A0AA47P7W5</accession>
<comment type="caution">
    <text evidence="3">The sequence shown here is derived from an EMBL/GenBank/DDBJ whole genome shotgun (WGS) entry which is preliminary data.</text>
</comment>
<dbReference type="InterPro" id="IPR001611">
    <property type="entry name" value="Leu-rich_rpt"/>
</dbReference>
<name>A0AA47P7W5_MERPO</name>
<dbReference type="InterPro" id="IPR042655">
    <property type="entry name" value="LRC72"/>
</dbReference>
<keyword evidence="1" id="KW-0433">Leucine-rich repeat</keyword>
<dbReference type="PANTHER" id="PTHR46759:SF1">
    <property type="entry name" value="LEUCINE-RICH REPEAT-CONTAINING PROTEIN 72"/>
    <property type="match status" value="1"/>
</dbReference>
<evidence type="ECO:0000313" key="3">
    <source>
        <dbReference type="EMBL" id="KAK0149722.1"/>
    </source>
</evidence>
<keyword evidence="4" id="KW-1185">Reference proteome</keyword>
<proteinExistence type="predicted"/>
<dbReference type="SUPFAM" id="SSF52058">
    <property type="entry name" value="L domain-like"/>
    <property type="match status" value="1"/>
</dbReference>